<evidence type="ECO:0000256" key="2">
    <source>
        <dbReference type="ARBA" id="ARBA00012483"/>
    </source>
</evidence>
<feature type="domain" description="NEL" evidence="7">
    <location>
        <begin position="1144"/>
        <end position="1492"/>
    </location>
</feature>
<accession>A0AAI8KBL4</accession>
<dbReference type="PANTHER" id="PTHR45712">
    <property type="entry name" value="AGAP008170-PA"/>
    <property type="match status" value="1"/>
</dbReference>
<dbReference type="GO" id="GO:0016567">
    <property type="term" value="P:protein ubiquitination"/>
    <property type="evidence" value="ECO:0007669"/>
    <property type="project" value="InterPro"/>
</dbReference>
<keyword evidence="6" id="KW-1035">Host cytoplasm</keyword>
<protein>
    <recommendedName>
        <fullName evidence="2">RING-type E3 ubiquitin transferase</fullName>
        <ecNumber evidence="2">2.3.2.27</ecNumber>
    </recommendedName>
</protein>
<dbReference type="InterPro" id="IPR032675">
    <property type="entry name" value="LRR_dom_sf"/>
</dbReference>
<dbReference type="EMBL" id="CP031641">
    <property type="protein sequence ID" value="AXO88617.1"/>
    <property type="molecule type" value="Genomic_DNA"/>
</dbReference>
<evidence type="ECO:0000256" key="3">
    <source>
        <dbReference type="ARBA" id="ARBA00022614"/>
    </source>
</evidence>
<evidence type="ECO:0000256" key="6">
    <source>
        <dbReference type="PROSITE-ProRule" id="PRU01398"/>
    </source>
</evidence>
<dbReference type="Gene3D" id="3.80.10.10">
    <property type="entry name" value="Ribonuclease Inhibitor"/>
    <property type="match status" value="2"/>
</dbReference>
<dbReference type="GO" id="GO:0061630">
    <property type="term" value="F:ubiquitin protein ligase activity"/>
    <property type="evidence" value="ECO:0007669"/>
    <property type="project" value="UniProtKB-EC"/>
</dbReference>
<dbReference type="Pfam" id="PF14496">
    <property type="entry name" value="NEL"/>
    <property type="match status" value="1"/>
</dbReference>
<keyword evidence="5" id="KW-0843">Virulence</keyword>
<evidence type="ECO:0000313" key="9">
    <source>
        <dbReference type="Proteomes" id="UP000258127"/>
    </source>
</evidence>
<dbReference type="PROSITE" id="PS52053">
    <property type="entry name" value="NEL"/>
    <property type="match status" value="1"/>
</dbReference>
<dbReference type="SUPFAM" id="SSF52058">
    <property type="entry name" value="L domain-like"/>
    <property type="match status" value="1"/>
</dbReference>
<gene>
    <name evidence="8" type="ORF">DZC75_11655</name>
</gene>
<keyword evidence="6" id="KW-0808">Transferase</keyword>
<reference evidence="8 9" key="1">
    <citation type="submission" date="2018-08" db="EMBL/GenBank/DDBJ databases">
        <authorList>
            <person name="Lee Y."/>
            <person name="Kakembo D."/>
        </authorList>
    </citation>
    <scope>NUCLEOTIDE SEQUENCE [LARGE SCALE GENOMIC DNA]</scope>
    <source>
        <strain evidence="8 9">JBCS1880</strain>
    </source>
</reference>
<dbReference type="PROSITE" id="PS51450">
    <property type="entry name" value="LRR"/>
    <property type="match status" value="1"/>
</dbReference>
<dbReference type="InterPro" id="IPR046673">
    <property type="entry name" value="ToxA_N"/>
</dbReference>
<dbReference type="Gene3D" id="1.20.58.360">
    <property type="entry name" value="Shigella T3SS effector IpaH defines"/>
    <property type="match status" value="1"/>
</dbReference>
<evidence type="ECO:0000256" key="1">
    <source>
        <dbReference type="ARBA" id="ARBA00000900"/>
    </source>
</evidence>
<dbReference type="InterPro" id="IPR029487">
    <property type="entry name" value="NEL_dom"/>
</dbReference>
<comment type="catalytic activity">
    <reaction evidence="1">
        <text>S-ubiquitinyl-[E2 ubiquitin-conjugating enzyme]-L-cysteine + [acceptor protein]-L-lysine = [E2 ubiquitin-conjugating enzyme]-L-cysteine + N(6)-ubiquitinyl-[acceptor protein]-L-lysine.</text>
        <dbReference type="EC" id="2.3.2.27"/>
    </reaction>
</comment>
<evidence type="ECO:0000256" key="5">
    <source>
        <dbReference type="ARBA" id="ARBA00023026"/>
    </source>
</evidence>
<dbReference type="GO" id="GO:0005576">
    <property type="term" value="C:extracellular region"/>
    <property type="evidence" value="ECO:0007669"/>
    <property type="project" value="UniProtKB-UniRule"/>
</dbReference>
<comment type="similarity">
    <text evidence="6">Belongs to the LRR-containing bacterial E3 ligase family.</text>
</comment>
<keyword evidence="9" id="KW-1185">Reference proteome</keyword>
<dbReference type="Proteomes" id="UP000258127">
    <property type="component" value="Chromosome"/>
</dbReference>
<feature type="active site" description="Glycyl thioester intermediate" evidence="6">
    <location>
        <position position="1232"/>
    </location>
</feature>
<keyword evidence="4" id="KW-0677">Repeat</keyword>
<keyword evidence="3" id="KW-0433">Leucine-rich repeat</keyword>
<keyword evidence="6" id="KW-0832">Ubl conjugation</keyword>
<proteinExistence type="inferred from homology"/>
<comment type="PTM">
    <text evidence="6">Ubiquitinated in the presence of host E1 ubiquitin-activating enzyme, E2 ubiquitin-conjugating enzyme and ubiquitin.</text>
</comment>
<keyword evidence="6" id="KW-0964">Secreted</keyword>
<evidence type="ECO:0000256" key="4">
    <source>
        <dbReference type="ARBA" id="ARBA00022737"/>
    </source>
</evidence>
<sequence length="1492" mass="166329">MRPPSRRTAMTPPLHQRQILTALPNWSTQLHADHARQLLGSQRKPYLDAQGQPLAWYAAAPDSDQRALDNALEQRDGSLRELQGALAGLQGVTEFCRPLLQARVPRNVSVDRTYYRSQAARVEQPGSSPQHMEYTPTGKPRLSSLLEAALHNFAGPLDTPAFSSLQCGDDPRVAPPLSLREFITLCREVDLGRRYQEHLASIYDTADAQRIHSLSIQARQDELRVQTRLAQLKNDISQRESVALHAFCVATAPSNCGFTRISCQRLELFGIPLHELLLLTLHGPAGNRHILYLPGIETTALKSFASLPEAHADLVGRLKQATQRRALLGLAPLSLQPELATHLRRALYSNPNVSDDSALQPRDRVHLQAQLKDLPDMPWTHLQQLHLQRIKGDARCVAVPTADVDAQARLRRLAFWEDIGLSVLNVAAAFIPALNPLMLWIAGSQLVGGLFYAIQSWEAGDTAQALAQVESLLVNVAIAGVSVGAAKVVGARLVDDLQPIEVNERPLLWRPDLEHYRSAATLPQTLAPDAQGLYWQQGRSYIRLQQSMHEVVSDTQGQWYVRHPSDEQAYRPPLQHNGRGAWRLAYDNPLEWETDELLARQGSVGESLSAAQRNAALQITGLSADVLRRQLIDGAALPSPLEDLLLRLEGRETALPQGTSAAARLSAQFPELPACALDELLDHASPAERRRMAPSDGRIPLRVLEEARLLQATIRLNRAILGLYQQHLATRDTALLRSGLSGGAVTSDAELFAVAVNDRPRASHVLGQQRRPGAFRSPLRLSEGRVGYPLSGRGTPLDHPTAAQRRLARLFPAASHSQLQDVQKTLSAAGDLGQGLLDLERQWQDLHQTLLRWKHSEAGLFENDARIECARRLYRAWRRETDGELVLDRMTLDELPELTTVFPTIRHVRIDSLGLLRLPAKLFECFPALESLSITGNFEIDSAALTEALQQAVKVRRLDLSSNALTDLGVLAPALRAMPHLRHLVLSRNALRLSVADVEMLAQRRLDSLDLHNNRIQLDAATAEAFQGLIDLRELDLSINPLTVAPDVSYMARLSRLDLSRANLDRWPEGLILLMSQLQYQLRQVDLSFNNLHNLEALDTVLATPFVRDVAQQRPGLRLSLHYNLMDEAPLSRLRRSGLTIYEHDEVRASNWQQFYLDGRTDEHVQLWNELHGMPENQALFEQLQIVTDSAQAQRQPQAMSARAWAILEQAAADTRLRDQLNAVAESYPVTCGDAGTDALSALETELYLHQLANDPTPLHSKWQALRKVYRRSLVNRLADRIALARTLRKAALQAVEAHASIPSLDPLDDPEAVPDTWLRHGLVDDIEIRLALRQSLAVILDYPEPEAGMLYESTANLTPTVRNKVVKEVRRLEESSNLRRAWLLEQPTWRYSVRRAHEQAFSTSTDFWQPGMDYLDSCVDALAPRVDHLSASVKACLEQALGLVLPQAEGRLSPVSLTDAQYTQAANALLAEQQRVELGLFDSFTREVEQA</sequence>
<dbReference type="InterPro" id="IPR050333">
    <property type="entry name" value="SLRP"/>
</dbReference>
<dbReference type="Pfam" id="PF20178">
    <property type="entry name" value="ToxA_N"/>
    <property type="match status" value="1"/>
</dbReference>
<keyword evidence="6" id="KW-0833">Ubl conjugation pathway</keyword>
<dbReference type="PANTHER" id="PTHR45712:SF22">
    <property type="entry name" value="INSULIN-LIKE GROWTH FACTOR-BINDING PROTEIN COMPLEX ACID LABILE SUBUNIT"/>
    <property type="match status" value="1"/>
</dbReference>
<organism evidence="8 9">
    <name type="scientific">Pseudomonas parafulva</name>
    <dbReference type="NCBI Taxonomy" id="157782"/>
    <lineage>
        <taxon>Bacteria</taxon>
        <taxon>Pseudomonadati</taxon>
        <taxon>Pseudomonadota</taxon>
        <taxon>Gammaproteobacteria</taxon>
        <taxon>Pseudomonadales</taxon>
        <taxon>Pseudomonadaceae</taxon>
        <taxon>Pseudomonas</taxon>
    </lineage>
</organism>
<dbReference type="InterPro" id="IPR001611">
    <property type="entry name" value="Leu-rich_rpt"/>
</dbReference>
<evidence type="ECO:0000259" key="7">
    <source>
        <dbReference type="PROSITE" id="PS52053"/>
    </source>
</evidence>
<dbReference type="EC" id="2.3.2.27" evidence="2"/>
<name>A0AAI8KBL4_9PSED</name>
<evidence type="ECO:0000313" key="8">
    <source>
        <dbReference type="EMBL" id="AXO88617.1"/>
    </source>
</evidence>